<protein>
    <recommendedName>
        <fullName evidence="3">YwpF-like protein</fullName>
    </recommendedName>
</protein>
<evidence type="ECO:0000313" key="2">
    <source>
        <dbReference type="Proteomes" id="UP000321491"/>
    </source>
</evidence>
<proteinExistence type="predicted"/>
<evidence type="ECO:0000313" key="1">
    <source>
        <dbReference type="EMBL" id="GEN30599.1"/>
    </source>
</evidence>
<evidence type="ECO:0008006" key="3">
    <source>
        <dbReference type="Google" id="ProtNLM"/>
    </source>
</evidence>
<dbReference type="Proteomes" id="UP000321491">
    <property type="component" value="Unassembled WGS sequence"/>
</dbReference>
<dbReference type="Pfam" id="PF14183">
    <property type="entry name" value="YwpF"/>
    <property type="match status" value="1"/>
</dbReference>
<accession>A0A511UVG7</accession>
<dbReference type="OrthoDB" id="2427395at2"/>
<name>A0A511UVG7_9BACI</name>
<dbReference type="EMBL" id="BJXW01000009">
    <property type="protein sequence ID" value="GEN30599.1"/>
    <property type="molecule type" value="Genomic_DNA"/>
</dbReference>
<dbReference type="InterPro" id="IPR025573">
    <property type="entry name" value="YwpF"/>
</dbReference>
<comment type="caution">
    <text evidence="1">The sequence shown here is derived from an EMBL/GenBank/DDBJ whole genome shotgun (WGS) entry which is preliminary data.</text>
</comment>
<organism evidence="1 2">
    <name type="scientific">Cerasibacillus quisquiliarum</name>
    <dbReference type="NCBI Taxonomy" id="227865"/>
    <lineage>
        <taxon>Bacteria</taxon>
        <taxon>Bacillati</taxon>
        <taxon>Bacillota</taxon>
        <taxon>Bacilli</taxon>
        <taxon>Bacillales</taxon>
        <taxon>Bacillaceae</taxon>
        <taxon>Cerasibacillus</taxon>
    </lineage>
</organism>
<gene>
    <name evidence="1" type="primary">ywpF</name>
    <name evidence="1" type="ORF">CQU01_08370</name>
</gene>
<dbReference type="AlphaFoldDB" id="A0A511UVG7"/>
<keyword evidence="2" id="KW-1185">Reference proteome</keyword>
<dbReference type="RefSeq" id="WP_146936034.1">
    <property type="nucleotide sequence ID" value="NZ_BJXW01000009.1"/>
</dbReference>
<sequence>MKTFKLKKLVVIEDVNDKQKRHKINLIDGLIINREDELNRWVIEAFVSSDYIDFFKRFESRESIQLEVKITKETNPPARFTTKMIGMNEMDDKMNVLFIGTIVDERLSDVENTLERLIKEGYKGDELLQQFKKSL</sequence>
<reference evidence="1 2" key="1">
    <citation type="submission" date="2019-07" db="EMBL/GenBank/DDBJ databases">
        <title>Whole genome shotgun sequence of Cerasibacillus quisquiliarum NBRC 102429.</title>
        <authorList>
            <person name="Hosoyama A."/>
            <person name="Uohara A."/>
            <person name="Ohji S."/>
            <person name="Ichikawa N."/>
        </authorList>
    </citation>
    <scope>NUCLEOTIDE SEQUENCE [LARGE SCALE GENOMIC DNA]</scope>
    <source>
        <strain evidence="1 2">NBRC 102429</strain>
    </source>
</reference>